<name>A0A126HGY4_9CAUD</name>
<gene>
    <name evidence="2" type="ORF">phiGrn1_0367</name>
</gene>
<feature type="region of interest" description="Disordered" evidence="1">
    <location>
        <begin position="1"/>
        <end position="26"/>
    </location>
</feature>
<feature type="region of interest" description="Disordered" evidence="1">
    <location>
        <begin position="99"/>
        <end position="135"/>
    </location>
</feature>
<sequence length="160" mass="19199">MTKGWSDYELEGRSKPKDPERHKMQDSVDEMCRIMKEEHERFSVSTHTVEFDNGIELWRSDMKRIWAGRSSQIVFTESQARQLRDAFVIGMKTKKTQAQEEIERRFLPREPEEESLRSEEDSLRSEEDSLRSQKERDRGIGVVVLGETKKKDKKWWEFWK</sequence>
<proteinExistence type="predicted"/>
<evidence type="ECO:0000313" key="3">
    <source>
        <dbReference type="Proteomes" id="UP000230575"/>
    </source>
</evidence>
<feature type="compositionally biased region" description="Basic and acidic residues" evidence="1">
    <location>
        <begin position="10"/>
        <end position="26"/>
    </location>
</feature>
<organism evidence="2 3">
    <name type="scientific">Vibrio phage phi-Grn1</name>
    <dbReference type="NCBI Taxonomy" id="1747713"/>
    <lineage>
        <taxon>Viruses</taxon>
        <taxon>Duplodnaviria</taxon>
        <taxon>Heunggongvirae</taxon>
        <taxon>Uroviricota</taxon>
        <taxon>Caudoviricetes</taxon>
        <taxon>Pantevenvirales</taxon>
        <taxon>Straboviridae</taxon>
        <taxon>Schizotequatrovirus</taxon>
        <taxon>Schizotequatrovirus valkk3</taxon>
    </lineage>
</organism>
<dbReference type="Proteomes" id="UP000230575">
    <property type="component" value="Segment"/>
</dbReference>
<dbReference type="EMBL" id="KT919972">
    <property type="protein sequence ID" value="ALP47114.1"/>
    <property type="molecule type" value="Genomic_DNA"/>
</dbReference>
<evidence type="ECO:0000256" key="1">
    <source>
        <dbReference type="SAM" id="MobiDB-lite"/>
    </source>
</evidence>
<evidence type="ECO:0000313" key="2">
    <source>
        <dbReference type="EMBL" id="ALP47114.1"/>
    </source>
</evidence>
<reference evidence="2 3" key="1">
    <citation type="journal article" date="2016" name="Front. Microbiol.">
        <title>Comparative Functional Genomic Analysis of Two Vibrio Phages Reveals Complex Metabolic Interactions with the Host Cell.</title>
        <authorList>
            <person name="Skliros D."/>
            <person name="Kalatzis P.G."/>
            <person name="Katharios P."/>
            <person name="Flemetakis E."/>
        </authorList>
    </citation>
    <scope>NUCLEOTIDE SEQUENCE [LARGE SCALE GENOMIC DNA]</scope>
</reference>
<accession>A0A126HGY4</accession>
<protein>
    <submittedName>
        <fullName evidence="2">Uncharacterized protein</fullName>
    </submittedName>
</protein>